<dbReference type="GO" id="GO:0005743">
    <property type="term" value="C:mitochondrial inner membrane"/>
    <property type="evidence" value="ECO:0000318"/>
    <property type="project" value="GO_Central"/>
</dbReference>
<feature type="transmembrane region" description="Helical" evidence="1">
    <location>
        <begin position="145"/>
        <end position="174"/>
    </location>
</feature>
<dbReference type="KEGG" id="cit:102616917"/>
<dbReference type="PANTHER" id="PTHR28062:SF1">
    <property type="entry name" value="TRANSMEMBRANE PROTEIN"/>
    <property type="match status" value="1"/>
</dbReference>
<dbReference type="Proteomes" id="UP000027120">
    <property type="component" value="Unassembled WGS sequence"/>
</dbReference>
<evidence type="ECO:0000313" key="2">
    <source>
        <dbReference type="EMBL" id="KDO53744.1"/>
    </source>
</evidence>
<dbReference type="AlphaFoldDB" id="A0A067EF17"/>
<evidence type="ECO:0000256" key="1">
    <source>
        <dbReference type="SAM" id="Phobius"/>
    </source>
</evidence>
<dbReference type="Pfam" id="PF10173">
    <property type="entry name" value="Mit_KHE1"/>
    <property type="match status" value="1"/>
</dbReference>
<gene>
    <name evidence="2" type="ORF">CISIN_1g023804mg</name>
</gene>
<dbReference type="STRING" id="2711.A0A067EF17"/>
<keyword evidence="3" id="KW-1185">Reference proteome</keyword>
<protein>
    <submittedName>
        <fullName evidence="2">Uncharacterized protein</fullName>
    </submittedName>
</protein>
<dbReference type="InterPro" id="IPR018786">
    <property type="entry name" value="Mit_KHE1"/>
</dbReference>
<dbReference type="PaxDb" id="2711-XP_006465792.1"/>
<keyword evidence="1" id="KW-0812">Transmembrane</keyword>
<proteinExistence type="predicted"/>
<reference evidence="2 3" key="1">
    <citation type="submission" date="2014-04" db="EMBL/GenBank/DDBJ databases">
        <authorList>
            <consortium name="International Citrus Genome Consortium"/>
            <person name="Gmitter F."/>
            <person name="Chen C."/>
            <person name="Farmerie W."/>
            <person name="Harkins T."/>
            <person name="Desany B."/>
            <person name="Mohiuddin M."/>
            <person name="Kodira C."/>
            <person name="Borodovsky M."/>
            <person name="Lomsadze A."/>
            <person name="Burns P."/>
            <person name="Jenkins J."/>
            <person name="Prochnik S."/>
            <person name="Shu S."/>
            <person name="Chapman J."/>
            <person name="Pitluck S."/>
            <person name="Schmutz J."/>
            <person name="Rokhsar D."/>
        </authorList>
    </citation>
    <scope>NUCLEOTIDE SEQUENCE</scope>
</reference>
<accession>A0A067EF17</accession>
<dbReference type="PANTHER" id="PTHR28062">
    <property type="entry name" value="K+-H+ EXCHANGE-LIKE PROTEIN"/>
    <property type="match status" value="1"/>
</dbReference>
<sequence length="277" mass="31123">MRARLVVFPVKGRNWCFSRSIDPLSPETASSCNTPTTLKQLWHKLTSSEKHNSNNVELVVDFVSHKMNNAWIGLEKAPQGSMKNKIHGLGLKLLSGVKPSEMFLKSISKEVSQVEVTYPSSLNARLVRRRLRHIAMRGTILHNKYLYGSVSLLPLTFVFSVLPLPNVPFFWILYRTYSHWRALQGSEKLLQLVSNDSHTQNFGFSNVKGSEAEHNNSECETSNLQGVPSILVPSGELEELIHSGGKTDDGLSKCAILNICTIYKLNPIDVLKYRNSM</sequence>
<organism evidence="2 3">
    <name type="scientific">Citrus sinensis</name>
    <name type="common">Sweet orange</name>
    <name type="synonym">Citrus aurantium var. sinensis</name>
    <dbReference type="NCBI Taxonomy" id="2711"/>
    <lineage>
        <taxon>Eukaryota</taxon>
        <taxon>Viridiplantae</taxon>
        <taxon>Streptophyta</taxon>
        <taxon>Embryophyta</taxon>
        <taxon>Tracheophyta</taxon>
        <taxon>Spermatophyta</taxon>
        <taxon>Magnoliopsida</taxon>
        <taxon>eudicotyledons</taxon>
        <taxon>Gunneridae</taxon>
        <taxon>Pentapetalae</taxon>
        <taxon>rosids</taxon>
        <taxon>malvids</taxon>
        <taxon>Sapindales</taxon>
        <taxon>Rutaceae</taxon>
        <taxon>Aurantioideae</taxon>
        <taxon>Citrus</taxon>
    </lineage>
</organism>
<keyword evidence="1" id="KW-1133">Transmembrane helix</keyword>
<evidence type="ECO:0000313" key="3">
    <source>
        <dbReference type="Proteomes" id="UP000027120"/>
    </source>
</evidence>
<dbReference type="EMBL" id="KK785008">
    <property type="protein sequence ID" value="KDO53744.1"/>
    <property type="molecule type" value="Genomic_DNA"/>
</dbReference>
<name>A0A067EF17_CITSI</name>
<dbReference type="GO" id="GO:1902600">
    <property type="term" value="P:proton transmembrane transport"/>
    <property type="evidence" value="ECO:0000318"/>
    <property type="project" value="GO_Central"/>
</dbReference>
<keyword evidence="1" id="KW-0472">Membrane</keyword>
<dbReference type="eggNOG" id="KOG4539">
    <property type="taxonomic scope" value="Eukaryota"/>
</dbReference>
<dbReference type="GO" id="GO:0006813">
    <property type="term" value="P:potassium ion transport"/>
    <property type="evidence" value="ECO:0000318"/>
    <property type="project" value="GO_Central"/>
</dbReference>